<dbReference type="SUPFAM" id="SSF51695">
    <property type="entry name" value="PLC-like phosphodiesterases"/>
    <property type="match status" value="1"/>
</dbReference>
<evidence type="ECO:0000259" key="1">
    <source>
        <dbReference type="PROSITE" id="PS51704"/>
    </source>
</evidence>
<dbReference type="GO" id="GO:0005886">
    <property type="term" value="C:plasma membrane"/>
    <property type="evidence" value="ECO:0007669"/>
    <property type="project" value="TreeGrafter"/>
</dbReference>
<sequence>MLLFGYSQTSFGQVAKLIQQLYEPNDKQVMVAAHRGDWRNAPENSLQAYKLAIAEGVDIVELDLKMSKDSVLVILHDQTLNRSTTGKGKPSDFTLAELKRLNLRDGLGAPTSQRIPTLEDVMLLTKGKVLVNLDHSTPFYKEAFAVLKKTGTLSQALFKSDEHYSILHAMYGSILDSITFMPVVETDYGGNKQMILDYQKHLKPAAVELVFEHDTIDIFKRNEFIKKGGSRIWVNTLWANLCGGHNDDVASVEGKLEESWGWLIARGVNIIQTDRPHELIAYLRKRKLHK</sequence>
<dbReference type="OrthoDB" id="384721at2"/>
<dbReference type="GO" id="GO:0006580">
    <property type="term" value="P:ethanolamine metabolic process"/>
    <property type="evidence" value="ECO:0007669"/>
    <property type="project" value="TreeGrafter"/>
</dbReference>
<dbReference type="Pfam" id="PF16387">
    <property type="entry name" value="DUF4996"/>
    <property type="match status" value="1"/>
</dbReference>
<keyword evidence="3" id="KW-1185">Reference proteome</keyword>
<dbReference type="Proteomes" id="UP000245647">
    <property type="component" value="Unassembled WGS sequence"/>
</dbReference>
<dbReference type="GO" id="GO:0006644">
    <property type="term" value="P:phospholipid metabolic process"/>
    <property type="evidence" value="ECO:0007669"/>
    <property type="project" value="TreeGrafter"/>
</dbReference>
<protein>
    <submittedName>
        <fullName evidence="2">Glycerophosphodiester phosphodiesterase</fullName>
    </submittedName>
</protein>
<dbReference type="GO" id="GO:0008889">
    <property type="term" value="F:glycerophosphodiester phosphodiesterase activity"/>
    <property type="evidence" value="ECO:0007669"/>
    <property type="project" value="TreeGrafter"/>
</dbReference>
<dbReference type="AlphaFoldDB" id="A0A2U2PHB9"/>
<evidence type="ECO:0000313" key="2">
    <source>
        <dbReference type="EMBL" id="PWG80818.1"/>
    </source>
</evidence>
<dbReference type="PROSITE" id="PS51704">
    <property type="entry name" value="GP_PDE"/>
    <property type="match status" value="1"/>
</dbReference>
<dbReference type="Gene3D" id="3.20.20.190">
    <property type="entry name" value="Phosphatidylinositol (PI) phosphodiesterase"/>
    <property type="match status" value="1"/>
</dbReference>
<accession>A0A2U2PHB9</accession>
<dbReference type="InterPro" id="IPR032160">
    <property type="entry name" value="DUF4996"/>
</dbReference>
<dbReference type="CDD" id="cd08566">
    <property type="entry name" value="GDPD_AtGDE_like"/>
    <property type="match status" value="1"/>
</dbReference>
<proteinExistence type="predicted"/>
<dbReference type="InterPro" id="IPR030395">
    <property type="entry name" value="GP_PDE_dom"/>
</dbReference>
<dbReference type="InterPro" id="IPR017946">
    <property type="entry name" value="PLC-like_Pdiesterase_TIM-brl"/>
</dbReference>
<dbReference type="PANTHER" id="PTHR46320:SF1">
    <property type="entry name" value="GLYCEROPHOSPHODIESTER PHOSPHODIESTERASE 1"/>
    <property type="match status" value="1"/>
</dbReference>
<gene>
    <name evidence="2" type="ORF">DDR33_10195</name>
</gene>
<dbReference type="PROSITE" id="PS50007">
    <property type="entry name" value="PIPLC_X_DOMAIN"/>
    <property type="match status" value="1"/>
</dbReference>
<reference evidence="2 3" key="1">
    <citation type="submission" date="2018-04" db="EMBL/GenBank/DDBJ databases">
        <title>Pedobacter chongqingensis sp. nov., isolated from a rottenly hemp rope.</title>
        <authorList>
            <person name="Cai Y."/>
        </authorList>
    </citation>
    <scope>NUCLEOTIDE SEQUENCE [LARGE SCALE GENOMIC DNA]</scope>
    <source>
        <strain evidence="2 3">FJ4-8</strain>
    </source>
</reference>
<dbReference type="EMBL" id="QEAS01000007">
    <property type="protein sequence ID" value="PWG80818.1"/>
    <property type="molecule type" value="Genomic_DNA"/>
</dbReference>
<dbReference type="PANTHER" id="PTHR46320">
    <property type="entry name" value="GLYCEROPHOSPHODIESTER PHOSPHODIESTERASE 1"/>
    <property type="match status" value="1"/>
</dbReference>
<feature type="domain" description="GP-PDE" evidence="1">
    <location>
        <begin position="29"/>
        <end position="283"/>
    </location>
</feature>
<organism evidence="2 3">
    <name type="scientific">Pararcticibacter amylolyticus</name>
    <dbReference type="NCBI Taxonomy" id="2173175"/>
    <lineage>
        <taxon>Bacteria</taxon>
        <taxon>Pseudomonadati</taxon>
        <taxon>Bacteroidota</taxon>
        <taxon>Sphingobacteriia</taxon>
        <taxon>Sphingobacteriales</taxon>
        <taxon>Sphingobacteriaceae</taxon>
        <taxon>Pararcticibacter</taxon>
    </lineage>
</organism>
<dbReference type="Pfam" id="PF03009">
    <property type="entry name" value="GDPD"/>
    <property type="match status" value="1"/>
</dbReference>
<comment type="caution">
    <text evidence="2">The sequence shown here is derived from an EMBL/GenBank/DDBJ whole genome shotgun (WGS) entry which is preliminary data.</text>
</comment>
<evidence type="ECO:0000313" key="3">
    <source>
        <dbReference type="Proteomes" id="UP000245647"/>
    </source>
</evidence>
<name>A0A2U2PHB9_9SPHI</name>
<dbReference type="GO" id="GO:0070291">
    <property type="term" value="P:N-acylethanolamine metabolic process"/>
    <property type="evidence" value="ECO:0007669"/>
    <property type="project" value="TreeGrafter"/>
</dbReference>